<organism evidence="2 3">
    <name type="scientific">Nocardia terpenica</name>
    <dbReference type="NCBI Taxonomy" id="455432"/>
    <lineage>
        <taxon>Bacteria</taxon>
        <taxon>Bacillati</taxon>
        <taxon>Actinomycetota</taxon>
        <taxon>Actinomycetes</taxon>
        <taxon>Mycobacteriales</taxon>
        <taxon>Nocardiaceae</taxon>
        <taxon>Nocardia</taxon>
    </lineage>
</organism>
<feature type="region of interest" description="Disordered" evidence="1">
    <location>
        <begin position="176"/>
        <end position="199"/>
    </location>
</feature>
<dbReference type="AlphaFoldDB" id="A0A291RYY8"/>
<geneLocation type="plasmid" evidence="3">
    <name>p_nc_yfy_nt001</name>
</geneLocation>
<sequence>MQPQQEDEQIVAEHAVIVQAAARALIAARRAVQRHIRQQEARAEALARAAHRHTQRSNQARATVDRERAQRNKEVTAQHEREALIARWAAAEAAREHAADVADAWSERLREAGIDPEQVKTAAAEIDAAGVAAPDPAAAHTAAVQAADLVQDVVVEQLAEEFVEQQLTAAEAAAALADPGPDAEVGDTPDPDDGKSLTERLRGTVPDASLDAPFAAWKLADHAFEELVDKGASPRELVAAARHCATGREAVMSMNDLIEQKKEHAEAAEIRRLIAATKVNRGTAEQAPEQTPRPLPVEVAAERNIAVEMGR</sequence>
<accession>A0A291RYY8</accession>
<dbReference type="RefSeq" id="WP_098699277.1">
    <property type="nucleotide sequence ID" value="NZ_CP023779.1"/>
</dbReference>
<dbReference type="GeneID" id="88363356"/>
<keyword evidence="2" id="KW-0614">Plasmid</keyword>
<protein>
    <submittedName>
        <fullName evidence="2">Uncharacterized protein</fullName>
    </submittedName>
</protein>
<proteinExistence type="predicted"/>
<dbReference type="EMBL" id="CP023779">
    <property type="protein sequence ID" value="ATL72482.1"/>
    <property type="molecule type" value="Genomic_DNA"/>
</dbReference>
<reference evidence="2 3" key="1">
    <citation type="submission" date="2017-10" db="EMBL/GenBank/DDBJ databases">
        <title>Comparative genomics between pathogenic Norcardia.</title>
        <authorList>
            <person name="Zeng L."/>
        </authorList>
    </citation>
    <scope>NUCLEOTIDE SEQUENCE [LARGE SCALE GENOMIC DNA]</scope>
    <source>
        <strain evidence="2 3">NC_YFY_NT001</strain>
        <plasmid evidence="3">Plasmid p_nc_yfy_nt001</plasmid>
    </source>
</reference>
<evidence type="ECO:0000313" key="3">
    <source>
        <dbReference type="Proteomes" id="UP000221961"/>
    </source>
</evidence>
<feature type="region of interest" description="Disordered" evidence="1">
    <location>
        <begin position="49"/>
        <end position="78"/>
    </location>
</feature>
<name>A0A291RYY8_9NOCA</name>
<evidence type="ECO:0000313" key="2">
    <source>
        <dbReference type="EMBL" id="ATL72482.1"/>
    </source>
</evidence>
<evidence type="ECO:0000256" key="1">
    <source>
        <dbReference type="SAM" id="MobiDB-lite"/>
    </source>
</evidence>
<dbReference type="KEGG" id="ntp:CRH09_39600"/>
<gene>
    <name evidence="2" type="ORF">CRH09_39600</name>
</gene>
<dbReference type="Proteomes" id="UP000221961">
    <property type="component" value="Plasmid p_NC_YFY_NT001"/>
</dbReference>
<feature type="compositionally biased region" description="Basic and acidic residues" evidence="1">
    <location>
        <begin position="63"/>
        <end position="78"/>
    </location>
</feature>